<organism evidence="2 3">
    <name type="scientific">Portunus trituberculatus</name>
    <name type="common">Swimming crab</name>
    <name type="synonym">Neptunus trituberculatus</name>
    <dbReference type="NCBI Taxonomy" id="210409"/>
    <lineage>
        <taxon>Eukaryota</taxon>
        <taxon>Metazoa</taxon>
        <taxon>Ecdysozoa</taxon>
        <taxon>Arthropoda</taxon>
        <taxon>Crustacea</taxon>
        <taxon>Multicrustacea</taxon>
        <taxon>Malacostraca</taxon>
        <taxon>Eumalacostraca</taxon>
        <taxon>Eucarida</taxon>
        <taxon>Decapoda</taxon>
        <taxon>Pleocyemata</taxon>
        <taxon>Brachyura</taxon>
        <taxon>Eubrachyura</taxon>
        <taxon>Portunoidea</taxon>
        <taxon>Portunidae</taxon>
        <taxon>Portuninae</taxon>
        <taxon>Portunus</taxon>
    </lineage>
</organism>
<dbReference type="EMBL" id="VSRR010018712">
    <property type="protein sequence ID" value="MPC61623.1"/>
    <property type="molecule type" value="Genomic_DNA"/>
</dbReference>
<protein>
    <submittedName>
        <fullName evidence="2">Uncharacterized protein</fullName>
    </submittedName>
</protein>
<sequence>MKTCIGGKMPTRMLPSTRQSSAPLYPSEGMERGKGRGKERRGKNYRPRSGHNDVPRGSEEGRGEEEKRREGRGELKSHKAWCGPNDAPRATLPATSPRGHLRQAQPPPT</sequence>
<gene>
    <name evidence="2" type="ORF">E2C01_055697</name>
</gene>
<evidence type="ECO:0000256" key="1">
    <source>
        <dbReference type="SAM" id="MobiDB-lite"/>
    </source>
</evidence>
<feature type="region of interest" description="Disordered" evidence="1">
    <location>
        <begin position="1"/>
        <end position="109"/>
    </location>
</feature>
<evidence type="ECO:0000313" key="2">
    <source>
        <dbReference type="EMBL" id="MPC61623.1"/>
    </source>
</evidence>
<comment type="caution">
    <text evidence="2">The sequence shown here is derived from an EMBL/GenBank/DDBJ whole genome shotgun (WGS) entry which is preliminary data.</text>
</comment>
<feature type="compositionally biased region" description="Basic and acidic residues" evidence="1">
    <location>
        <begin position="50"/>
        <end position="77"/>
    </location>
</feature>
<evidence type="ECO:0000313" key="3">
    <source>
        <dbReference type="Proteomes" id="UP000324222"/>
    </source>
</evidence>
<dbReference type="AlphaFoldDB" id="A0A5B7GVH2"/>
<accession>A0A5B7GVH2</accession>
<name>A0A5B7GVH2_PORTR</name>
<keyword evidence="3" id="KW-1185">Reference proteome</keyword>
<dbReference type="Proteomes" id="UP000324222">
    <property type="component" value="Unassembled WGS sequence"/>
</dbReference>
<feature type="compositionally biased region" description="Basic residues" evidence="1">
    <location>
        <begin position="37"/>
        <end position="49"/>
    </location>
</feature>
<proteinExistence type="predicted"/>
<reference evidence="2 3" key="1">
    <citation type="submission" date="2019-05" db="EMBL/GenBank/DDBJ databases">
        <title>Another draft genome of Portunus trituberculatus and its Hox gene families provides insights of decapod evolution.</title>
        <authorList>
            <person name="Jeong J.-H."/>
            <person name="Song I."/>
            <person name="Kim S."/>
            <person name="Choi T."/>
            <person name="Kim D."/>
            <person name="Ryu S."/>
            <person name="Kim W."/>
        </authorList>
    </citation>
    <scope>NUCLEOTIDE SEQUENCE [LARGE SCALE GENOMIC DNA]</scope>
    <source>
        <tissue evidence="2">Muscle</tissue>
    </source>
</reference>